<keyword evidence="3" id="KW-1185">Reference proteome</keyword>
<feature type="compositionally biased region" description="Polar residues" evidence="1">
    <location>
        <begin position="129"/>
        <end position="143"/>
    </location>
</feature>
<proteinExistence type="predicted"/>
<dbReference type="Proteomes" id="UP000565468">
    <property type="component" value="Unassembled WGS sequence"/>
</dbReference>
<reference evidence="2 3" key="1">
    <citation type="submission" date="2020-04" db="EMBL/GenBank/DDBJ databases">
        <title>Paenibacillus algicola sp. nov., a novel marine bacterium producing alginate lyase.</title>
        <authorList>
            <person name="Huang H."/>
        </authorList>
    </citation>
    <scope>NUCLEOTIDE SEQUENCE [LARGE SCALE GENOMIC DNA]</scope>
    <source>
        <strain evidence="2 3">L7-75</strain>
    </source>
</reference>
<sequence length="560" mass="63628">MNNVNLVSHSKDPVITFASQEWTALQERFGLIPGQHPETPIHIDIWDAITLQTDAPHMQEALSKPGLMQDSYYIEILPERIILSGASPRAVLYAVYETYRQALGIHWIYPGENPAVSAPEKAQVMESEPSASENESGNPTKSRSLVTPLFKRRGFVIENLYDPAYIVDMVDWMAKNRANEIFFTFTLWDKIKDVAGPEIVKRGLELTLGGHSMKFFLKPQEADTSLSADHPYTAKQQLDYADLSWQETVFDQIAAYCREVPGLTRVSLWPEDLPAKQDGAFLEQYLAFTDRLANHLRLALPQLEVEHIAYNAGLAWDMLERSHVSGAKQADTLLAYWGRDYRHPIDSAPAGDDQRAIGALQDWLQEVHRHERTLTVFEYYSDHFMFSPLFPSIPSTIAADITFYQSIGVDGMTNLIVPCPGYPDYPWKWATGMNSYVFSRAVWGDDLAHILDDYYLYYQEEDRDLAQTWMQAIERHVTSVTAWNIPLFPGRVVDTARISEQEERRPQVSALLQEMNEELRKAYGSPSEALANSQAGTYIRHLITLSEQLESAWRGDAAAE</sequence>
<comment type="caution">
    <text evidence="2">The sequence shown here is derived from an EMBL/GenBank/DDBJ whole genome shotgun (WGS) entry which is preliminary data.</text>
</comment>
<evidence type="ECO:0000256" key="1">
    <source>
        <dbReference type="SAM" id="MobiDB-lite"/>
    </source>
</evidence>
<name>A0A848M1H3_PAELE</name>
<feature type="region of interest" description="Disordered" evidence="1">
    <location>
        <begin position="119"/>
        <end position="143"/>
    </location>
</feature>
<dbReference type="AlphaFoldDB" id="A0A848M1H3"/>
<dbReference type="RefSeq" id="WP_169503090.1">
    <property type="nucleotide sequence ID" value="NZ_JABBPN010000001.1"/>
</dbReference>
<evidence type="ECO:0000313" key="3">
    <source>
        <dbReference type="Proteomes" id="UP000565468"/>
    </source>
</evidence>
<gene>
    <name evidence="2" type="ORF">HII30_01175</name>
</gene>
<dbReference type="EMBL" id="JABBPN010000001">
    <property type="protein sequence ID" value="NMO94396.1"/>
    <property type="molecule type" value="Genomic_DNA"/>
</dbReference>
<evidence type="ECO:0000313" key="2">
    <source>
        <dbReference type="EMBL" id="NMO94396.1"/>
    </source>
</evidence>
<accession>A0A848M1H3</accession>
<organism evidence="2 3">
    <name type="scientific">Paenibacillus lemnae</name>
    <dbReference type="NCBI Taxonomy" id="1330551"/>
    <lineage>
        <taxon>Bacteria</taxon>
        <taxon>Bacillati</taxon>
        <taxon>Bacillota</taxon>
        <taxon>Bacilli</taxon>
        <taxon>Bacillales</taxon>
        <taxon>Paenibacillaceae</taxon>
        <taxon>Paenibacillus</taxon>
    </lineage>
</organism>
<protein>
    <submittedName>
        <fullName evidence="2">Uncharacterized protein</fullName>
    </submittedName>
</protein>